<sequence>MTSLPCASCPDHLLRRLLPLALLGLALAAAAPGRAHAEAAPAVSVQVQVAPLRQGQLAQTVHALGSVTTASSQNLTIVFPRQVQVRQVLVRMGQRVKQGQPLMTVQTAPGADLAYTQAQNAVRYAQADLQRVQQLAAQQFATETQVNAARKTLADAQAQLAATQQQGMGSGVRQTMAPFAGVVTAVQTTPGALLAPGSAALTLAPSSGLQAVVGVTPEVAAALVAGQPARLQPVFDPDKTDAATVLSIAGVVDPQSRLVNVTLALSPQAAGLLPGLAVQAQMDLRHWQGWVVPRQAVLRDASGQAYVFQDDHGKARRVNVKIELDQAEHTGLSGPLNPGLPLVVLGNDELRPGMALRVAK</sequence>
<comment type="caution">
    <text evidence="1">The sequence shown here is derived from an EMBL/GenBank/DDBJ whole genome shotgun (WGS) entry which is preliminary data.</text>
</comment>
<evidence type="ECO:0000313" key="1">
    <source>
        <dbReference type="EMBL" id="OIQ99907.1"/>
    </source>
</evidence>
<dbReference type="SUPFAM" id="SSF111369">
    <property type="entry name" value="HlyD-like secretion proteins"/>
    <property type="match status" value="1"/>
</dbReference>
<dbReference type="NCBIfam" id="TIGR01730">
    <property type="entry name" value="RND_mfp"/>
    <property type="match status" value="1"/>
</dbReference>
<dbReference type="Gene3D" id="2.40.420.20">
    <property type="match status" value="1"/>
</dbReference>
<dbReference type="InterPro" id="IPR006143">
    <property type="entry name" value="RND_pump_MFP"/>
</dbReference>
<dbReference type="Gene3D" id="2.40.50.100">
    <property type="match status" value="1"/>
</dbReference>
<protein>
    <submittedName>
        <fullName evidence="1">HlyD family secretion protein</fullName>
    </submittedName>
</protein>
<reference evidence="1" key="1">
    <citation type="submission" date="2016-10" db="EMBL/GenBank/DDBJ databases">
        <title>Sequence of Gallionella enrichment culture.</title>
        <authorList>
            <person name="Poehlein A."/>
            <person name="Muehling M."/>
            <person name="Daniel R."/>
        </authorList>
    </citation>
    <scope>NUCLEOTIDE SEQUENCE</scope>
</reference>
<name>A0A1J5SE02_9ZZZZ</name>
<dbReference type="Gene3D" id="1.10.287.470">
    <property type="entry name" value="Helix hairpin bin"/>
    <property type="match status" value="1"/>
</dbReference>
<gene>
    <name evidence="1" type="ORF">GALL_181140</name>
</gene>
<dbReference type="Gene3D" id="2.40.30.170">
    <property type="match status" value="1"/>
</dbReference>
<organism evidence="1">
    <name type="scientific">mine drainage metagenome</name>
    <dbReference type="NCBI Taxonomy" id="410659"/>
    <lineage>
        <taxon>unclassified sequences</taxon>
        <taxon>metagenomes</taxon>
        <taxon>ecological metagenomes</taxon>
    </lineage>
</organism>
<dbReference type="GO" id="GO:1990281">
    <property type="term" value="C:efflux pump complex"/>
    <property type="evidence" value="ECO:0007669"/>
    <property type="project" value="TreeGrafter"/>
</dbReference>
<dbReference type="EMBL" id="MLJW01000101">
    <property type="protein sequence ID" value="OIQ99907.1"/>
    <property type="molecule type" value="Genomic_DNA"/>
</dbReference>
<dbReference type="GO" id="GO:0015562">
    <property type="term" value="F:efflux transmembrane transporter activity"/>
    <property type="evidence" value="ECO:0007669"/>
    <property type="project" value="TreeGrafter"/>
</dbReference>
<dbReference type="PANTHER" id="PTHR30469">
    <property type="entry name" value="MULTIDRUG RESISTANCE PROTEIN MDTA"/>
    <property type="match status" value="1"/>
</dbReference>
<dbReference type="AlphaFoldDB" id="A0A1J5SE02"/>
<dbReference type="PANTHER" id="PTHR30469:SF15">
    <property type="entry name" value="HLYD FAMILY OF SECRETION PROTEINS"/>
    <property type="match status" value="1"/>
</dbReference>
<accession>A0A1J5SE02</accession>
<proteinExistence type="predicted"/>